<dbReference type="STRING" id="157838.AN964_15660"/>
<dbReference type="PROSITE" id="PS51186">
    <property type="entry name" value="GNAT"/>
    <property type="match status" value="1"/>
</dbReference>
<sequence length="261" mass="29737">MIRKLTASDNVQVMEFLMDEPSLNLFIIGDIESFGYDSDFQELWGDFTLTGNLRGVLLRYYHTFIPYGKEDFDVLGFVDIIKKDPEFKLSGIEKIVEKLEDAIEGNLGRKQVTYFCECTKEQFNGESSELFAVKKAGIDDIDRILELRAGIQEFVPNPHGKEMMVKAMEIGKARTYFIEVNGEMVASVSTTAENSISAMIVGVCTSEKHRKKGYASQVMEKLMADVLEEGKSLCLFYDNPEAGRIYKRLGFKDIGRWTMYR</sequence>
<feature type="domain" description="N-acetyltransferase" evidence="1">
    <location>
        <begin position="131"/>
        <end position="261"/>
    </location>
</feature>
<evidence type="ECO:0000313" key="3">
    <source>
        <dbReference type="Proteomes" id="UP000051888"/>
    </source>
</evidence>
<dbReference type="InterPro" id="IPR000182">
    <property type="entry name" value="GNAT_dom"/>
</dbReference>
<name>A0A0Q3WZV6_9BACI</name>
<comment type="caution">
    <text evidence="2">The sequence shown here is derived from an EMBL/GenBank/DDBJ whole genome shotgun (WGS) entry which is preliminary data.</text>
</comment>
<dbReference type="Proteomes" id="UP000051888">
    <property type="component" value="Unassembled WGS sequence"/>
</dbReference>
<organism evidence="2 3">
    <name type="scientific">Heyndrickxia shackletonii</name>
    <dbReference type="NCBI Taxonomy" id="157838"/>
    <lineage>
        <taxon>Bacteria</taxon>
        <taxon>Bacillati</taxon>
        <taxon>Bacillota</taxon>
        <taxon>Bacilli</taxon>
        <taxon>Bacillales</taxon>
        <taxon>Bacillaceae</taxon>
        <taxon>Heyndrickxia</taxon>
    </lineage>
</organism>
<dbReference type="CDD" id="cd04301">
    <property type="entry name" value="NAT_SF"/>
    <property type="match status" value="1"/>
</dbReference>
<dbReference type="InterPro" id="IPR016181">
    <property type="entry name" value="Acyl_CoA_acyltransferase"/>
</dbReference>
<evidence type="ECO:0000259" key="1">
    <source>
        <dbReference type="PROSITE" id="PS51186"/>
    </source>
</evidence>
<dbReference type="OrthoDB" id="248489at2"/>
<reference evidence="2 3" key="1">
    <citation type="submission" date="2015-09" db="EMBL/GenBank/DDBJ databases">
        <title>Genome sequencing project for genomic taxonomy and phylogenomics of Bacillus-like bacteria.</title>
        <authorList>
            <person name="Liu B."/>
            <person name="Wang J."/>
            <person name="Zhu Y."/>
            <person name="Liu G."/>
            <person name="Chen Q."/>
            <person name="Chen Z."/>
            <person name="Lan J."/>
            <person name="Che J."/>
            <person name="Ge C."/>
            <person name="Shi H."/>
            <person name="Pan Z."/>
            <person name="Liu X."/>
        </authorList>
    </citation>
    <scope>NUCLEOTIDE SEQUENCE [LARGE SCALE GENOMIC DNA]</scope>
    <source>
        <strain evidence="2 3">LMG 18435</strain>
    </source>
</reference>
<dbReference type="GO" id="GO:0016747">
    <property type="term" value="F:acyltransferase activity, transferring groups other than amino-acyl groups"/>
    <property type="evidence" value="ECO:0007669"/>
    <property type="project" value="InterPro"/>
</dbReference>
<accession>A0A0Q3WZV6</accession>
<dbReference type="AlphaFoldDB" id="A0A0Q3WZV6"/>
<keyword evidence="3" id="KW-1185">Reference proteome</keyword>
<dbReference type="Gene3D" id="3.40.630.30">
    <property type="match status" value="1"/>
</dbReference>
<dbReference type="EMBL" id="LJJC01000004">
    <property type="protein sequence ID" value="KQL54803.1"/>
    <property type="molecule type" value="Genomic_DNA"/>
</dbReference>
<gene>
    <name evidence="2" type="ORF">AN964_15660</name>
</gene>
<protein>
    <submittedName>
        <fullName evidence="2">Acetyltransferase</fullName>
    </submittedName>
</protein>
<dbReference type="RefSeq" id="WP_055740584.1">
    <property type="nucleotide sequence ID" value="NZ_JAAIWL010000042.1"/>
</dbReference>
<proteinExistence type="predicted"/>
<dbReference type="PATRIC" id="fig|157838.3.peg.3460"/>
<dbReference type="Pfam" id="PF00583">
    <property type="entry name" value="Acetyltransf_1"/>
    <property type="match status" value="1"/>
</dbReference>
<keyword evidence="2" id="KW-0808">Transferase</keyword>
<evidence type="ECO:0000313" key="2">
    <source>
        <dbReference type="EMBL" id="KQL54803.1"/>
    </source>
</evidence>
<dbReference type="SUPFAM" id="SSF55729">
    <property type="entry name" value="Acyl-CoA N-acyltransferases (Nat)"/>
    <property type="match status" value="1"/>
</dbReference>